<protein>
    <submittedName>
        <fullName evidence="2">Uncharacterized protein</fullName>
    </submittedName>
</protein>
<dbReference type="RefSeq" id="WP_073282154.1">
    <property type="nucleotide sequence ID" value="NZ_FRCP01000005.1"/>
</dbReference>
<dbReference type="OrthoDB" id="53505at2"/>
<proteinExistence type="predicted"/>
<feature type="transmembrane region" description="Helical" evidence="1">
    <location>
        <begin position="140"/>
        <end position="159"/>
    </location>
</feature>
<feature type="transmembrane region" description="Helical" evidence="1">
    <location>
        <begin position="12"/>
        <end position="35"/>
    </location>
</feature>
<evidence type="ECO:0000313" key="2">
    <source>
        <dbReference type="EMBL" id="SHL98397.1"/>
    </source>
</evidence>
<evidence type="ECO:0000256" key="1">
    <source>
        <dbReference type="SAM" id="Phobius"/>
    </source>
</evidence>
<dbReference type="AlphaFoldDB" id="A0A1M7F400"/>
<feature type="transmembrane region" description="Helical" evidence="1">
    <location>
        <begin position="80"/>
        <end position="101"/>
    </location>
</feature>
<dbReference type="Proteomes" id="UP000184038">
    <property type="component" value="Unassembled WGS sequence"/>
</dbReference>
<sequence length="162" mass="18767">MKEIIRVIQEHVGFSIRGFLVVVLAMLPSILYGILPKNNITIEQTTPSIYMEQLENVSRVLFIIFLIVIVNKNMDYNKPVYIIGMVVFLLLYYYLWARYFINGRDVSYLGKNFGFIPAPLAVFPVVYFSFAALWFHNIPAGVAIVIFGICHFMNSYYTLHHD</sequence>
<keyword evidence="1" id="KW-0812">Transmembrane</keyword>
<dbReference type="STRING" id="1120996.SAMN02746066_00370"/>
<gene>
    <name evidence="2" type="ORF">SAMN02746066_00370</name>
</gene>
<keyword evidence="1" id="KW-0472">Membrane</keyword>
<keyword evidence="1" id="KW-1133">Transmembrane helix</keyword>
<name>A0A1M7F400_9FIRM</name>
<feature type="transmembrane region" description="Helical" evidence="1">
    <location>
        <begin position="113"/>
        <end position="134"/>
    </location>
</feature>
<organism evidence="2 3">
    <name type="scientific">Anaerosporobacter mobilis DSM 15930</name>
    <dbReference type="NCBI Taxonomy" id="1120996"/>
    <lineage>
        <taxon>Bacteria</taxon>
        <taxon>Bacillati</taxon>
        <taxon>Bacillota</taxon>
        <taxon>Clostridia</taxon>
        <taxon>Lachnospirales</taxon>
        <taxon>Lachnospiraceae</taxon>
        <taxon>Anaerosporobacter</taxon>
    </lineage>
</organism>
<accession>A0A1M7F400</accession>
<reference evidence="2 3" key="1">
    <citation type="submission" date="2016-11" db="EMBL/GenBank/DDBJ databases">
        <authorList>
            <person name="Jaros S."/>
            <person name="Januszkiewicz K."/>
            <person name="Wedrychowicz H."/>
        </authorList>
    </citation>
    <scope>NUCLEOTIDE SEQUENCE [LARGE SCALE GENOMIC DNA]</scope>
    <source>
        <strain evidence="2 3">DSM 15930</strain>
    </source>
</reference>
<evidence type="ECO:0000313" key="3">
    <source>
        <dbReference type="Proteomes" id="UP000184038"/>
    </source>
</evidence>
<dbReference type="EMBL" id="FRCP01000005">
    <property type="protein sequence ID" value="SHL98397.1"/>
    <property type="molecule type" value="Genomic_DNA"/>
</dbReference>
<keyword evidence="3" id="KW-1185">Reference proteome</keyword>